<dbReference type="CDD" id="cd05380">
    <property type="entry name" value="CAP_euk"/>
    <property type="match status" value="1"/>
</dbReference>
<gene>
    <name evidence="4" type="ORF">WG66_15614</name>
</gene>
<dbReference type="SUPFAM" id="SSF55797">
    <property type="entry name" value="PR-1-like"/>
    <property type="match status" value="1"/>
</dbReference>
<name>A0A0W0F6D5_MONRR</name>
<feature type="compositionally biased region" description="Basic and acidic residues" evidence="1">
    <location>
        <begin position="171"/>
        <end position="215"/>
    </location>
</feature>
<evidence type="ECO:0000256" key="1">
    <source>
        <dbReference type="SAM" id="MobiDB-lite"/>
    </source>
</evidence>
<dbReference type="EMBL" id="LATX01002288">
    <property type="protein sequence ID" value="KTB31812.1"/>
    <property type="molecule type" value="Genomic_DNA"/>
</dbReference>
<feature type="chain" id="PRO_5041862748" evidence="2">
    <location>
        <begin position="22"/>
        <end position="246"/>
    </location>
</feature>
<dbReference type="InterPro" id="IPR014044">
    <property type="entry name" value="CAP_dom"/>
</dbReference>
<evidence type="ECO:0000313" key="4">
    <source>
        <dbReference type="EMBL" id="KTB31812.1"/>
    </source>
</evidence>
<sequence length="246" mass="28044">MKFNAFLTFISLTLFSYQTLAVPHHPRDDGNNQKDWLKLHNKERREHNADKLSWDDDLAQRAQQYAEQCRLEVLDVAPLGQNLGYGYKPNEVFELWNAMEANYPNDVEEATPWMQIVYKPTQSVGCGSASCPGYGEMKWTLNVCLYDVAISEDYANNIGPGNGGQGKKKPSKEEKDKITKPPKKKESQSQEKEKKPEEHKEEEQSSGEDTSRLDRAASVIQGFKDKIGSDPTGMTKTWNKRDIRQI</sequence>
<accession>A0A0W0F6D5</accession>
<evidence type="ECO:0000313" key="6">
    <source>
        <dbReference type="EMBL" id="QVT77507.1"/>
    </source>
</evidence>
<dbReference type="Gene3D" id="3.40.33.10">
    <property type="entry name" value="CAP"/>
    <property type="match status" value="1"/>
</dbReference>
<dbReference type="PANTHER" id="PTHR10334">
    <property type="entry name" value="CYSTEINE-RICH SECRETORY PROTEIN-RELATED"/>
    <property type="match status" value="1"/>
</dbReference>
<dbReference type="eggNOG" id="KOG3017">
    <property type="taxonomic scope" value="Eukaryota"/>
</dbReference>
<reference evidence="5" key="3">
    <citation type="submission" date="2021-02" db="EMBL/GenBank/DDBJ databases">
        <authorList>
            <person name="de Vasconcelos A.A."/>
            <person name="Jose J."/>
            <person name="Tokimatu P.M."/>
            <person name="Camargo A.P."/>
            <person name="Teixeira P.J.P.L."/>
            <person name="Thomazzella D.P.T."/>
            <person name="Prado P.F.V."/>
            <person name="Fiorin G.L."/>
            <person name="Carazzolle M.F."/>
            <person name="Pereira G.A.G."/>
            <person name="Baroni R.M."/>
        </authorList>
    </citation>
    <scope>NUCLEOTIDE SEQUENCE</scope>
    <source>
        <strain evidence="5">AP01</strain>
        <strain evidence="6">D2-1</strain>
        <strain evidence="7">ERI005</strain>
    </source>
</reference>
<reference evidence="4 8" key="1">
    <citation type="submission" date="2015-12" db="EMBL/GenBank/DDBJ databases">
        <title>Draft genome sequence of Moniliophthora roreri, the causal agent of frosty pod rot of cacao.</title>
        <authorList>
            <person name="Aime M.C."/>
            <person name="Diaz-Valderrama J.R."/>
            <person name="Kijpornyongpan T."/>
            <person name="Phillips-Mora W."/>
        </authorList>
    </citation>
    <scope>NUCLEOTIDE SEQUENCE [LARGE SCALE GENOMIC DNA]</scope>
    <source>
        <strain evidence="4 8">MCA 2952</strain>
    </source>
</reference>
<evidence type="ECO:0000313" key="5">
    <source>
        <dbReference type="EMBL" id="QVT77506.1"/>
    </source>
</evidence>
<dbReference type="SMART" id="SM00198">
    <property type="entry name" value="SCP"/>
    <property type="match status" value="1"/>
</dbReference>
<feature type="signal peptide" evidence="2">
    <location>
        <begin position="1"/>
        <end position="21"/>
    </location>
</feature>
<proteinExistence type="predicted"/>
<evidence type="ECO:0000256" key="2">
    <source>
        <dbReference type="SAM" id="SignalP"/>
    </source>
</evidence>
<protein>
    <submittedName>
        <fullName evidence="5">Pathogenesis-related protein 1</fullName>
    </submittedName>
    <submittedName>
        <fullName evidence="4">Putative PR-1 protein</fullName>
    </submittedName>
</protein>
<dbReference type="Proteomes" id="UP000054988">
    <property type="component" value="Unassembled WGS sequence"/>
</dbReference>
<evidence type="ECO:0000259" key="3">
    <source>
        <dbReference type="SMART" id="SM00198"/>
    </source>
</evidence>
<feature type="region of interest" description="Disordered" evidence="1">
    <location>
        <begin position="156"/>
        <end position="246"/>
    </location>
</feature>
<dbReference type="EMBL" id="MW659325">
    <property type="protein sequence ID" value="QVT77506.1"/>
    <property type="molecule type" value="Genomic_DNA"/>
</dbReference>
<organism evidence="4 8">
    <name type="scientific">Moniliophthora roreri</name>
    <name type="common">Frosty pod rot fungus</name>
    <name type="synonym">Monilia roreri</name>
    <dbReference type="NCBI Taxonomy" id="221103"/>
    <lineage>
        <taxon>Eukaryota</taxon>
        <taxon>Fungi</taxon>
        <taxon>Dikarya</taxon>
        <taxon>Basidiomycota</taxon>
        <taxon>Agaricomycotina</taxon>
        <taxon>Agaricomycetes</taxon>
        <taxon>Agaricomycetidae</taxon>
        <taxon>Agaricales</taxon>
        <taxon>Marasmiineae</taxon>
        <taxon>Marasmiaceae</taxon>
        <taxon>Moniliophthora</taxon>
    </lineage>
</organism>
<dbReference type="InterPro" id="IPR035940">
    <property type="entry name" value="CAP_sf"/>
</dbReference>
<dbReference type="EMBL" id="MW659331">
    <property type="protein sequence ID" value="QVT77512.1"/>
    <property type="molecule type" value="Genomic_DNA"/>
</dbReference>
<keyword evidence="2" id="KW-0732">Signal</keyword>
<dbReference type="EMBL" id="MW659326">
    <property type="protein sequence ID" value="QVT77507.1"/>
    <property type="molecule type" value="Genomic_DNA"/>
</dbReference>
<dbReference type="InterPro" id="IPR001283">
    <property type="entry name" value="CRISP-related"/>
</dbReference>
<reference evidence="5" key="2">
    <citation type="journal article" date="2021" name="BMC Ecol Evol">
        <title>Adaptive evolution of Moniliophthora PR-1 proteins towards its pathogenic lifestyle.</title>
        <authorList>
            <person name="Vasconcelos A.A."/>
            <person name="Jose J."/>
            <person name="Tokimatu P.M."/>
            <person name="Camargo A.P."/>
            <person name="Teixeira P.J.P.L."/>
            <person name="Thomazella D.P.T."/>
            <person name="do Prado P.F.V."/>
            <person name="Fiorin G.L."/>
            <person name="Costa J.L."/>
            <person name="Figueira A."/>
            <person name="Carazzolle M.F."/>
            <person name="Pereira G.A.G."/>
            <person name="Baroni R.M."/>
        </authorList>
    </citation>
    <scope>NUCLEOTIDE SEQUENCE</scope>
    <source>
        <strain evidence="5">AP01</strain>
        <strain evidence="6">D2-1</strain>
        <strain evidence="7">ERI005</strain>
    </source>
</reference>
<evidence type="ECO:0000313" key="7">
    <source>
        <dbReference type="EMBL" id="QVT77512.1"/>
    </source>
</evidence>
<dbReference type="Pfam" id="PF00188">
    <property type="entry name" value="CAP"/>
    <property type="match status" value="1"/>
</dbReference>
<dbReference type="AlphaFoldDB" id="A0A0W0F6D5"/>
<feature type="domain" description="SCP" evidence="3">
    <location>
        <begin position="31"/>
        <end position="159"/>
    </location>
</feature>
<evidence type="ECO:0000313" key="8">
    <source>
        <dbReference type="Proteomes" id="UP000054988"/>
    </source>
</evidence>